<feature type="compositionally biased region" description="Acidic residues" evidence="2">
    <location>
        <begin position="64"/>
        <end position="78"/>
    </location>
</feature>
<dbReference type="Pfam" id="PF00076">
    <property type="entry name" value="RRM_1"/>
    <property type="match status" value="1"/>
</dbReference>
<dbReference type="Gene3D" id="3.30.70.330">
    <property type="match status" value="1"/>
</dbReference>
<dbReference type="InterPro" id="IPR036361">
    <property type="entry name" value="SAP_dom_sf"/>
</dbReference>
<name>A0A2T9ZIF5_9FUNG</name>
<dbReference type="InterPro" id="IPR035979">
    <property type="entry name" value="RBD_domain_sf"/>
</dbReference>
<dbReference type="AlphaFoldDB" id="A0A2T9ZIF5"/>
<keyword evidence="1" id="KW-0694">RNA-binding</keyword>
<feature type="compositionally biased region" description="Polar residues" evidence="2">
    <location>
        <begin position="319"/>
        <end position="329"/>
    </location>
</feature>
<evidence type="ECO:0008006" key="7">
    <source>
        <dbReference type="Google" id="ProtNLM"/>
    </source>
</evidence>
<dbReference type="PANTHER" id="PTHR47031:SF3">
    <property type="entry name" value="SAP DOMAIN-CONTAINING PROTEIN"/>
    <property type="match status" value="1"/>
</dbReference>
<evidence type="ECO:0000256" key="1">
    <source>
        <dbReference type="PROSITE-ProRule" id="PRU00176"/>
    </source>
</evidence>
<keyword evidence="6" id="KW-1185">Reference proteome</keyword>
<feature type="compositionally biased region" description="Polar residues" evidence="2">
    <location>
        <begin position="337"/>
        <end position="348"/>
    </location>
</feature>
<dbReference type="CDD" id="cd12432">
    <property type="entry name" value="RRM_ACINU"/>
    <property type="match status" value="1"/>
</dbReference>
<gene>
    <name evidence="5" type="ORF">BB560_001144</name>
</gene>
<dbReference type="OrthoDB" id="5348404at2759"/>
<dbReference type="Pfam" id="PF02037">
    <property type="entry name" value="SAP"/>
    <property type="match status" value="1"/>
</dbReference>
<dbReference type="PROSITE" id="PS50102">
    <property type="entry name" value="RRM"/>
    <property type="match status" value="1"/>
</dbReference>
<dbReference type="InterPro" id="IPR012677">
    <property type="entry name" value="Nucleotide-bd_a/b_plait_sf"/>
</dbReference>
<feature type="compositionally biased region" description="Low complexity" evidence="2">
    <location>
        <begin position="174"/>
        <end position="188"/>
    </location>
</feature>
<feature type="compositionally biased region" description="Polar residues" evidence="2">
    <location>
        <begin position="125"/>
        <end position="135"/>
    </location>
</feature>
<feature type="domain" description="SAP" evidence="4">
    <location>
        <begin position="12"/>
        <end position="46"/>
    </location>
</feature>
<dbReference type="EMBL" id="MBFS01000132">
    <property type="protein sequence ID" value="PVV04359.1"/>
    <property type="molecule type" value="Genomic_DNA"/>
</dbReference>
<evidence type="ECO:0000313" key="6">
    <source>
        <dbReference type="Proteomes" id="UP000245609"/>
    </source>
</evidence>
<feature type="domain" description="RRM" evidence="3">
    <location>
        <begin position="203"/>
        <end position="269"/>
    </location>
</feature>
<evidence type="ECO:0000259" key="3">
    <source>
        <dbReference type="PROSITE" id="PS50102"/>
    </source>
</evidence>
<organism evidence="5 6">
    <name type="scientific">Smittium megazygosporum</name>
    <dbReference type="NCBI Taxonomy" id="133381"/>
    <lineage>
        <taxon>Eukaryota</taxon>
        <taxon>Fungi</taxon>
        <taxon>Fungi incertae sedis</taxon>
        <taxon>Zoopagomycota</taxon>
        <taxon>Kickxellomycotina</taxon>
        <taxon>Harpellomycetes</taxon>
        <taxon>Harpellales</taxon>
        <taxon>Legeriomycetaceae</taxon>
        <taxon>Smittium</taxon>
    </lineage>
</organism>
<proteinExistence type="predicted"/>
<evidence type="ECO:0000313" key="5">
    <source>
        <dbReference type="EMBL" id="PVV04359.1"/>
    </source>
</evidence>
<evidence type="ECO:0000256" key="2">
    <source>
        <dbReference type="SAM" id="MobiDB-lite"/>
    </source>
</evidence>
<dbReference type="PROSITE" id="PS50800">
    <property type="entry name" value="SAP"/>
    <property type="match status" value="1"/>
</dbReference>
<dbReference type="PANTHER" id="PTHR47031">
    <property type="entry name" value="SAP DNA-BINDING DOMAIN-CONTAINING PROTEIN"/>
    <property type="match status" value="1"/>
</dbReference>
<dbReference type="InterPro" id="IPR034257">
    <property type="entry name" value="Acinus_RRM"/>
</dbReference>
<dbReference type="Gene3D" id="1.10.720.30">
    <property type="entry name" value="SAP domain"/>
    <property type="match status" value="1"/>
</dbReference>
<feature type="region of interest" description="Disordered" evidence="2">
    <location>
        <begin position="319"/>
        <end position="366"/>
    </location>
</feature>
<feature type="compositionally biased region" description="Basic and acidic residues" evidence="2">
    <location>
        <begin position="102"/>
        <end position="118"/>
    </location>
</feature>
<dbReference type="SMART" id="SM00513">
    <property type="entry name" value="SAP"/>
    <property type="match status" value="1"/>
</dbReference>
<dbReference type="InterPro" id="IPR003034">
    <property type="entry name" value="SAP_dom"/>
</dbReference>
<accession>A0A2T9ZIF5</accession>
<dbReference type="SUPFAM" id="SSF54928">
    <property type="entry name" value="RNA-binding domain, RBD"/>
    <property type="match status" value="1"/>
</dbReference>
<dbReference type="SUPFAM" id="SSF68906">
    <property type="entry name" value="SAP domain"/>
    <property type="match status" value="1"/>
</dbReference>
<dbReference type="Proteomes" id="UP000245609">
    <property type="component" value="Unassembled WGS sequence"/>
</dbReference>
<feature type="region of interest" description="Disordered" evidence="2">
    <location>
        <begin position="46"/>
        <end position="192"/>
    </location>
</feature>
<evidence type="ECO:0000259" key="4">
    <source>
        <dbReference type="PROSITE" id="PS50800"/>
    </source>
</evidence>
<dbReference type="InterPro" id="IPR000504">
    <property type="entry name" value="RRM_dom"/>
</dbReference>
<dbReference type="GO" id="GO:0003723">
    <property type="term" value="F:RNA binding"/>
    <property type="evidence" value="ECO:0007669"/>
    <property type="project" value="UniProtKB-UniRule"/>
</dbReference>
<dbReference type="STRING" id="133381.A0A2T9ZIF5"/>
<comment type="caution">
    <text evidence="5">The sequence shown here is derived from an EMBL/GenBank/DDBJ whole genome shotgun (WGS) entry which is preliminary data.</text>
</comment>
<sequence>MADFDNLTKDRVQKLKVTELKEVLSKRRLSTKGLKKDLVQRLEEAIESEHITPDEPMISQDVQDVQDADSDSSSEFESQESMTAETSIIEDHFSDPDVEEPSENKATEVSEEITKSETEPDTTENELQSPTQNEQVIKKEPKPLQEPAGETVDLESASSPESSVKENNLDRQISSSPENLSESELQEPAAEIQNSKTRGFSLNSLYVSNLTRPLMTSQLYNLFDKYGKRVDFWINSIKSRCYVAFETPDQALACHSAINGIHFPSDERPPISCGLITHERMMELVDEEEQGRTENAKLELVNSSSTDSNCGIELREVNSRQTKSTNISKNEPELKSKGSQNSSLQITQGREFKRKNINDPSNNKLLRTKTRPHLYYYPLTDHQVQLKKAKLSSKLQN</sequence>
<reference evidence="5 6" key="1">
    <citation type="journal article" date="2018" name="MBio">
        <title>Comparative Genomics Reveals the Core Gene Toolbox for the Fungus-Insect Symbiosis.</title>
        <authorList>
            <person name="Wang Y."/>
            <person name="Stata M."/>
            <person name="Wang W."/>
            <person name="Stajich J.E."/>
            <person name="White M.M."/>
            <person name="Moncalvo J.M."/>
        </authorList>
    </citation>
    <scope>NUCLEOTIDE SEQUENCE [LARGE SCALE GENOMIC DNA]</scope>
    <source>
        <strain evidence="5 6">SC-DP-2</strain>
    </source>
</reference>
<protein>
    <recommendedName>
        <fullName evidence="7">SAP domain-containing protein</fullName>
    </recommendedName>
</protein>